<name>A0A9Q0KYJ1_9MAGN</name>
<reference evidence="1" key="1">
    <citation type="journal article" date="2023" name="Plant J.">
        <title>The genome of the king protea, Protea cynaroides.</title>
        <authorList>
            <person name="Chang J."/>
            <person name="Duong T.A."/>
            <person name="Schoeman C."/>
            <person name="Ma X."/>
            <person name="Roodt D."/>
            <person name="Barker N."/>
            <person name="Li Z."/>
            <person name="Van de Peer Y."/>
            <person name="Mizrachi E."/>
        </authorList>
    </citation>
    <scope>NUCLEOTIDE SEQUENCE</scope>
    <source>
        <tissue evidence="1">Young leaves</tissue>
    </source>
</reference>
<organism evidence="1 2">
    <name type="scientific">Protea cynaroides</name>
    <dbReference type="NCBI Taxonomy" id="273540"/>
    <lineage>
        <taxon>Eukaryota</taxon>
        <taxon>Viridiplantae</taxon>
        <taxon>Streptophyta</taxon>
        <taxon>Embryophyta</taxon>
        <taxon>Tracheophyta</taxon>
        <taxon>Spermatophyta</taxon>
        <taxon>Magnoliopsida</taxon>
        <taxon>Proteales</taxon>
        <taxon>Proteaceae</taxon>
        <taxon>Protea</taxon>
    </lineage>
</organism>
<dbReference type="EMBL" id="JAMYWD010000002">
    <property type="protein sequence ID" value="KAJ4978621.1"/>
    <property type="molecule type" value="Genomic_DNA"/>
</dbReference>
<dbReference type="AlphaFoldDB" id="A0A9Q0KYJ1"/>
<sequence length="122" mass="13495">MFFNSILRMLFIGLREPGRNFLQLSLGIHRPSKMFTKGALILQHEPNFQKVFKLNSDAACQGNSYSGIGFIIIRDTEGSPHFAKSQPMFFPLAANGEVVAIQDGLAEALNMGVITQLQPLDL</sequence>
<evidence type="ECO:0000313" key="1">
    <source>
        <dbReference type="EMBL" id="KAJ4978621.1"/>
    </source>
</evidence>
<protein>
    <submittedName>
        <fullName evidence="1">Uncharacterized protein</fullName>
    </submittedName>
</protein>
<keyword evidence="2" id="KW-1185">Reference proteome</keyword>
<evidence type="ECO:0000313" key="2">
    <source>
        <dbReference type="Proteomes" id="UP001141806"/>
    </source>
</evidence>
<proteinExistence type="predicted"/>
<comment type="caution">
    <text evidence="1">The sequence shown here is derived from an EMBL/GenBank/DDBJ whole genome shotgun (WGS) entry which is preliminary data.</text>
</comment>
<accession>A0A9Q0KYJ1</accession>
<gene>
    <name evidence="1" type="ORF">NE237_009401</name>
</gene>
<dbReference type="Proteomes" id="UP001141806">
    <property type="component" value="Unassembled WGS sequence"/>
</dbReference>